<proteinExistence type="predicted"/>
<dbReference type="STRING" id="1798561.A3B87_02225"/>
<reference evidence="2 3" key="1">
    <citation type="journal article" date="2016" name="Nat. Commun.">
        <title>Thousands of microbial genomes shed light on interconnected biogeochemical processes in an aquifer system.</title>
        <authorList>
            <person name="Anantharaman K."/>
            <person name="Brown C.T."/>
            <person name="Hug L.A."/>
            <person name="Sharon I."/>
            <person name="Castelle C.J."/>
            <person name="Probst A.J."/>
            <person name="Thomas B.C."/>
            <person name="Singh A."/>
            <person name="Wilkins M.J."/>
            <person name="Karaoz U."/>
            <person name="Brodie E.L."/>
            <person name="Williams K.H."/>
            <person name="Hubbard S.S."/>
            <person name="Banfield J.F."/>
        </authorList>
    </citation>
    <scope>NUCLEOTIDE SEQUENCE [LARGE SCALE GENOMIC DNA]</scope>
</reference>
<feature type="transmembrane region" description="Helical" evidence="1">
    <location>
        <begin position="50"/>
        <end position="74"/>
    </location>
</feature>
<sequence>MKYFYAFLVIIFGFLLVRYSNWLVNNFGHIDSAEHYLGTYGGTRLMWKLIGVLFIIGALLVISGIMNNILISIFGRLGAAGM</sequence>
<keyword evidence="1" id="KW-0472">Membrane</keyword>
<accession>A0A1F6FMG0</accession>
<evidence type="ECO:0000313" key="3">
    <source>
        <dbReference type="Proteomes" id="UP000179136"/>
    </source>
</evidence>
<keyword evidence="1" id="KW-0812">Transmembrane</keyword>
<evidence type="ECO:0000313" key="2">
    <source>
        <dbReference type="EMBL" id="OGG87044.1"/>
    </source>
</evidence>
<dbReference type="AlphaFoldDB" id="A0A1F6FMG0"/>
<name>A0A1F6FMG0_9BACT</name>
<comment type="caution">
    <text evidence="2">The sequence shown here is derived from an EMBL/GenBank/DDBJ whole genome shotgun (WGS) entry which is preliminary data.</text>
</comment>
<gene>
    <name evidence="2" type="ORF">A3B87_02225</name>
</gene>
<keyword evidence="1" id="KW-1133">Transmembrane helix</keyword>
<dbReference type="EMBL" id="MFMW01000023">
    <property type="protein sequence ID" value="OGG87044.1"/>
    <property type="molecule type" value="Genomic_DNA"/>
</dbReference>
<protein>
    <submittedName>
        <fullName evidence="2">Uncharacterized protein</fullName>
    </submittedName>
</protein>
<dbReference type="Proteomes" id="UP000179136">
    <property type="component" value="Unassembled WGS sequence"/>
</dbReference>
<evidence type="ECO:0000256" key="1">
    <source>
        <dbReference type="SAM" id="Phobius"/>
    </source>
</evidence>
<organism evidence="2 3">
    <name type="scientific">Candidatus Kuenenbacteria bacterium RIFCSPHIGHO2_02_FULL_39_13</name>
    <dbReference type="NCBI Taxonomy" id="1798561"/>
    <lineage>
        <taxon>Bacteria</taxon>
        <taxon>Candidatus Kueneniibacteriota</taxon>
    </lineage>
</organism>